<dbReference type="GO" id="GO:0046933">
    <property type="term" value="F:proton-transporting ATP synthase activity, rotational mechanism"/>
    <property type="evidence" value="ECO:0007669"/>
    <property type="project" value="UniProtKB-UniRule"/>
</dbReference>
<dbReference type="HAMAP" id="MF_00530">
    <property type="entry name" value="ATP_synth_epsil_bac"/>
    <property type="match status" value="1"/>
</dbReference>
<reference evidence="13 14" key="1">
    <citation type="submission" date="2015-02" db="EMBL/GenBank/DDBJ databases">
        <title>Genome Sequence of Jannaschia aquimarina DSM28248, a member of the Roseobacter clade.</title>
        <authorList>
            <person name="Voget S."/>
            <person name="Daniel R."/>
        </authorList>
    </citation>
    <scope>NUCLEOTIDE SEQUENCE [LARGE SCALE GENOMIC DNA]</scope>
    <source>
        <strain evidence="13 14">GSW-M26</strain>
    </source>
</reference>
<dbReference type="AlphaFoldDB" id="A0A0D1EIH9"/>
<keyword evidence="4 10" id="KW-0813">Transport</keyword>
<dbReference type="NCBIfam" id="NF009978">
    <property type="entry name" value="PRK13443.1"/>
    <property type="match status" value="1"/>
</dbReference>
<evidence type="ECO:0000256" key="6">
    <source>
        <dbReference type="ARBA" id="ARBA00023065"/>
    </source>
</evidence>
<evidence type="ECO:0000313" key="14">
    <source>
        <dbReference type="Proteomes" id="UP000032232"/>
    </source>
</evidence>
<evidence type="ECO:0000256" key="2">
    <source>
        <dbReference type="ARBA" id="ARBA00004184"/>
    </source>
</evidence>
<organism evidence="13 14">
    <name type="scientific">Jannaschia aquimarina</name>
    <dbReference type="NCBI Taxonomy" id="935700"/>
    <lineage>
        <taxon>Bacteria</taxon>
        <taxon>Pseudomonadati</taxon>
        <taxon>Pseudomonadota</taxon>
        <taxon>Alphaproteobacteria</taxon>
        <taxon>Rhodobacterales</taxon>
        <taxon>Roseobacteraceae</taxon>
        <taxon>Jannaschia</taxon>
    </lineage>
</organism>
<evidence type="ECO:0000256" key="10">
    <source>
        <dbReference type="HAMAP-Rule" id="MF_00530"/>
    </source>
</evidence>
<dbReference type="PANTHER" id="PTHR13822">
    <property type="entry name" value="ATP SYNTHASE DELTA/EPSILON CHAIN"/>
    <property type="match status" value="1"/>
</dbReference>
<dbReference type="GO" id="GO:0005524">
    <property type="term" value="F:ATP binding"/>
    <property type="evidence" value="ECO:0007669"/>
    <property type="project" value="UniProtKB-UniRule"/>
</dbReference>
<comment type="function">
    <text evidence="1 10">Produces ATP from ADP in the presence of a proton gradient across the membrane.</text>
</comment>
<dbReference type="STRING" id="935700.jaqu_08290"/>
<dbReference type="Gene3D" id="2.60.15.10">
    <property type="entry name" value="F0F1 ATP synthase delta/epsilon subunit, N-terminal"/>
    <property type="match status" value="1"/>
</dbReference>
<keyword evidence="5 10" id="KW-0375">Hydrogen ion transport</keyword>
<keyword evidence="14" id="KW-1185">Reference proteome</keyword>
<dbReference type="PANTHER" id="PTHR13822:SF10">
    <property type="entry name" value="ATP SYNTHASE EPSILON CHAIN, CHLOROPLASTIC"/>
    <property type="match status" value="1"/>
</dbReference>
<dbReference type="PATRIC" id="fig|935700.4.peg.873"/>
<dbReference type="Proteomes" id="UP000032232">
    <property type="component" value="Unassembled WGS sequence"/>
</dbReference>
<dbReference type="GO" id="GO:0012505">
    <property type="term" value="C:endomembrane system"/>
    <property type="evidence" value="ECO:0007669"/>
    <property type="project" value="UniProtKB-SubCell"/>
</dbReference>
<sequence>MAMQFELVSPERRLASTEAQAVRIPGADGDLTAMEGHSPVITSLRPGILTVETGSGEESYAVTGGFAEIGAEGTTVLAERALPTGDVTQEVFDDWVADARKAREEAADDGVDAAVKLLEDMVAMGGHIGLNPSQPNL</sequence>
<keyword evidence="6 10" id="KW-0406">Ion transport</keyword>
<dbReference type="OrthoDB" id="9799969at2"/>
<evidence type="ECO:0000256" key="8">
    <source>
        <dbReference type="ARBA" id="ARBA00023196"/>
    </source>
</evidence>
<gene>
    <name evidence="10 13" type="primary">atpC</name>
    <name evidence="13" type="ORF">jaqu_08290</name>
</gene>
<dbReference type="EMBL" id="JYFE01000018">
    <property type="protein sequence ID" value="KIT17414.1"/>
    <property type="molecule type" value="Genomic_DNA"/>
</dbReference>
<dbReference type="SUPFAM" id="SSF51344">
    <property type="entry name" value="Epsilon subunit of F1F0-ATP synthase N-terminal domain"/>
    <property type="match status" value="1"/>
</dbReference>
<keyword evidence="8 10" id="KW-0139">CF(1)</keyword>
<dbReference type="RefSeq" id="WP_043917684.1">
    <property type="nucleotide sequence ID" value="NZ_FZPF01000008.1"/>
</dbReference>
<dbReference type="InterPro" id="IPR001469">
    <property type="entry name" value="ATP_synth_F1_dsu/esu"/>
</dbReference>
<evidence type="ECO:0000256" key="9">
    <source>
        <dbReference type="ARBA" id="ARBA00023310"/>
    </source>
</evidence>
<evidence type="ECO:0000256" key="11">
    <source>
        <dbReference type="RuleBase" id="RU003656"/>
    </source>
</evidence>
<keyword evidence="7 10" id="KW-0472">Membrane</keyword>
<evidence type="ECO:0000256" key="5">
    <source>
        <dbReference type="ARBA" id="ARBA00022781"/>
    </source>
</evidence>
<comment type="subcellular location">
    <subcellularLocation>
        <location evidence="10">Cell membrane</location>
        <topology evidence="10">Peripheral membrane protein</topology>
    </subcellularLocation>
    <subcellularLocation>
        <location evidence="2">Endomembrane system</location>
        <topology evidence="2">Peripheral membrane protein</topology>
    </subcellularLocation>
</comment>
<dbReference type="NCBIfam" id="TIGR01216">
    <property type="entry name" value="ATP_synt_epsi"/>
    <property type="match status" value="1"/>
</dbReference>
<evidence type="ECO:0000256" key="3">
    <source>
        <dbReference type="ARBA" id="ARBA00005712"/>
    </source>
</evidence>
<accession>A0A0D1EIH9</accession>
<name>A0A0D1EIH9_9RHOB</name>
<comment type="similarity">
    <text evidence="3 10 11">Belongs to the ATPase epsilon chain family.</text>
</comment>
<protein>
    <recommendedName>
        <fullName evidence="10">ATP synthase epsilon chain</fullName>
    </recommendedName>
    <alternativeName>
        <fullName evidence="10">ATP synthase F1 sector epsilon subunit</fullName>
    </alternativeName>
    <alternativeName>
        <fullName evidence="10">F-ATPase epsilon subunit</fullName>
    </alternativeName>
</protein>
<dbReference type="GO" id="GO:0045259">
    <property type="term" value="C:proton-transporting ATP synthase complex"/>
    <property type="evidence" value="ECO:0007669"/>
    <property type="project" value="UniProtKB-KW"/>
</dbReference>
<feature type="domain" description="ATP synthase F1 complex delta/epsilon subunit N-terminal" evidence="12">
    <location>
        <begin position="3"/>
        <end position="81"/>
    </location>
</feature>
<comment type="subunit">
    <text evidence="10 11">F-type ATPases have 2 components, CF(1) - the catalytic core - and CF(0) - the membrane proton channel. CF(1) has five subunits: alpha(3), beta(3), gamma(1), delta(1), epsilon(1). CF(0) has three main subunits: a, b and c.</text>
</comment>
<evidence type="ECO:0000259" key="12">
    <source>
        <dbReference type="Pfam" id="PF02823"/>
    </source>
</evidence>
<dbReference type="GO" id="GO:0005886">
    <property type="term" value="C:plasma membrane"/>
    <property type="evidence" value="ECO:0007669"/>
    <property type="project" value="UniProtKB-SubCell"/>
</dbReference>
<evidence type="ECO:0000256" key="7">
    <source>
        <dbReference type="ARBA" id="ARBA00023136"/>
    </source>
</evidence>
<dbReference type="CDD" id="cd12152">
    <property type="entry name" value="F1-ATPase_delta"/>
    <property type="match status" value="1"/>
</dbReference>
<dbReference type="Pfam" id="PF02823">
    <property type="entry name" value="ATP-synt_DE_N"/>
    <property type="match status" value="1"/>
</dbReference>
<dbReference type="InterPro" id="IPR036771">
    <property type="entry name" value="ATPsynth_dsu/esu_N"/>
</dbReference>
<keyword evidence="9 10" id="KW-0066">ATP synthesis</keyword>
<evidence type="ECO:0000256" key="1">
    <source>
        <dbReference type="ARBA" id="ARBA00003543"/>
    </source>
</evidence>
<proteinExistence type="inferred from homology"/>
<comment type="caution">
    <text evidence="13">The sequence shown here is derived from an EMBL/GenBank/DDBJ whole genome shotgun (WGS) entry which is preliminary data.</text>
</comment>
<evidence type="ECO:0000313" key="13">
    <source>
        <dbReference type="EMBL" id="KIT17414.1"/>
    </source>
</evidence>
<evidence type="ECO:0000256" key="4">
    <source>
        <dbReference type="ARBA" id="ARBA00022448"/>
    </source>
</evidence>
<keyword evidence="10" id="KW-1003">Cell membrane</keyword>
<dbReference type="InterPro" id="IPR020546">
    <property type="entry name" value="ATP_synth_F1_dsu/esu_N"/>
</dbReference>